<accession>G5IFV3</accession>
<keyword evidence="1" id="KW-0472">Membrane</keyword>
<reference evidence="2 3" key="1">
    <citation type="submission" date="2011-08" db="EMBL/GenBank/DDBJ databases">
        <title>The Genome Sequence of Clostridium hathewayi WAL-18680.</title>
        <authorList>
            <consortium name="The Broad Institute Genome Sequencing Platform"/>
            <person name="Earl A."/>
            <person name="Ward D."/>
            <person name="Feldgarden M."/>
            <person name="Gevers D."/>
            <person name="Finegold S.M."/>
            <person name="Summanen P.H."/>
            <person name="Molitoris D.R."/>
            <person name="Song M."/>
            <person name="Daigneault M."/>
            <person name="Allen-Vercoe E."/>
            <person name="Young S.K."/>
            <person name="Zeng Q."/>
            <person name="Gargeya S."/>
            <person name="Fitzgerald M."/>
            <person name="Haas B."/>
            <person name="Abouelleil A."/>
            <person name="Alvarado L."/>
            <person name="Arachchi H.M."/>
            <person name="Berlin A."/>
            <person name="Brown A."/>
            <person name="Chapman S.B."/>
            <person name="Chen Z."/>
            <person name="Dunbar C."/>
            <person name="Freedman E."/>
            <person name="Gearin G."/>
            <person name="Gellesch M."/>
            <person name="Goldberg J."/>
            <person name="Griggs A."/>
            <person name="Gujja S."/>
            <person name="Heiman D."/>
            <person name="Howarth C."/>
            <person name="Larson L."/>
            <person name="Lui A."/>
            <person name="MacDonald P.J.P."/>
            <person name="Montmayeur A."/>
            <person name="Murphy C."/>
            <person name="Neiman D."/>
            <person name="Pearson M."/>
            <person name="Priest M."/>
            <person name="Roberts A."/>
            <person name="Saif S."/>
            <person name="Shea T."/>
            <person name="Shenoy N."/>
            <person name="Sisk P."/>
            <person name="Stolte C."/>
            <person name="Sykes S."/>
            <person name="Wortman J."/>
            <person name="Nusbaum C."/>
            <person name="Birren B."/>
        </authorList>
    </citation>
    <scope>NUCLEOTIDE SEQUENCE [LARGE SCALE GENOMIC DNA]</scope>
    <source>
        <strain evidence="2 3">WAL-18680</strain>
    </source>
</reference>
<gene>
    <name evidence="2" type="ORF">HMPREF9473_02381</name>
</gene>
<evidence type="ECO:0000313" key="3">
    <source>
        <dbReference type="Proteomes" id="UP000005384"/>
    </source>
</evidence>
<evidence type="ECO:0000313" key="2">
    <source>
        <dbReference type="EMBL" id="EHI59596.1"/>
    </source>
</evidence>
<dbReference type="HOGENOM" id="CLU_2579457_0_0_9"/>
<dbReference type="PATRIC" id="fig|742737.3.peg.2403"/>
<feature type="non-terminal residue" evidence="2">
    <location>
        <position position="1"/>
    </location>
</feature>
<evidence type="ECO:0000256" key="1">
    <source>
        <dbReference type="SAM" id="Phobius"/>
    </source>
</evidence>
<dbReference type="RefSeq" id="WP_006780361.1">
    <property type="nucleotide sequence ID" value="NZ_JH379027.1"/>
</dbReference>
<dbReference type="Proteomes" id="UP000005384">
    <property type="component" value="Unassembled WGS sequence"/>
</dbReference>
<comment type="caution">
    <text evidence="2">The sequence shown here is derived from an EMBL/GenBank/DDBJ whole genome shotgun (WGS) entry which is preliminary data.</text>
</comment>
<keyword evidence="1" id="KW-0812">Transmembrane</keyword>
<dbReference type="EMBL" id="ADLN01000051">
    <property type="protein sequence ID" value="EHI59596.1"/>
    <property type="molecule type" value="Genomic_DNA"/>
</dbReference>
<organism evidence="2 3">
    <name type="scientific">Hungatella hathewayi WAL-18680</name>
    <dbReference type="NCBI Taxonomy" id="742737"/>
    <lineage>
        <taxon>Bacteria</taxon>
        <taxon>Bacillati</taxon>
        <taxon>Bacillota</taxon>
        <taxon>Clostridia</taxon>
        <taxon>Lachnospirales</taxon>
        <taxon>Lachnospiraceae</taxon>
        <taxon>Hungatella</taxon>
    </lineage>
</organism>
<dbReference type="AlphaFoldDB" id="G5IFV3"/>
<sequence>CKEELEIYYTVDVGIRQLDMDTGTYNIKGAMEEDIITSKQRLYTLRVFDICRYAFDTLMVICVLVILVLQMRIWWQTGIF</sequence>
<feature type="transmembrane region" description="Helical" evidence="1">
    <location>
        <begin position="53"/>
        <end position="75"/>
    </location>
</feature>
<name>G5IFV3_9FIRM</name>
<keyword evidence="3" id="KW-1185">Reference proteome</keyword>
<protein>
    <submittedName>
        <fullName evidence="2">Uncharacterized protein</fullName>
    </submittedName>
</protein>
<proteinExistence type="predicted"/>
<keyword evidence="1" id="KW-1133">Transmembrane helix</keyword>